<accession>A0A5B8XLR2</accession>
<evidence type="ECO:0000256" key="2">
    <source>
        <dbReference type="ARBA" id="ARBA00022679"/>
    </source>
</evidence>
<feature type="compositionally biased region" description="Acidic residues" evidence="3">
    <location>
        <begin position="59"/>
        <end position="69"/>
    </location>
</feature>
<evidence type="ECO:0000256" key="3">
    <source>
        <dbReference type="SAM" id="MobiDB-lite"/>
    </source>
</evidence>
<name>A0A5B8XLR2_9DELT</name>
<dbReference type="OrthoDB" id="5298787at2"/>
<evidence type="ECO:0000313" key="5">
    <source>
        <dbReference type="EMBL" id="QED26545.1"/>
    </source>
</evidence>
<feature type="region of interest" description="Disordered" evidence="3">
    <location>
        <begin position="203"/>
        <end position="252"/>
    </location>
</feature>
<feature type="domain" description="Methyltransferase" evidence="4">
    <location>
        <begin position="319"/>
        <end position="413"/>
    </location>
</feature>
<dbReference type="CDD" id="cd02440">
    <property type="entry name" value="AdoMet_MTases"/>
    <property type="match status" value="1"/>
</dbReference>
<dbReference type="Gene3D" id="3.40.50.150">
    <property type="entry name" value="Vaccinia Virus protein VP39"/>
    <property type="match status" value="1"/>
</dbReference>
<feature type="region of interest" description="Disordered" evidence="3">
    <location>
        <begin position="121"/>
        <end position="147"/>
    </location>
</feature>
<dbReference type="EMBL" id="CP042467">
    <property type="protein sequence ID" value="QED26545.1"/>
    <property type="molecule type" value="Genomic_DNA"/>
</dbReference>
<evidence type="ECO:0000313" key="6">
    <source>
        <dbReference type="Proteomes" id="UP000321595"/>
    </source>
</evidence>
<dbReference type="GO" id="GO:0032259">
    <property type="term" value="P:methylation"/>
    <property type="evidence" value="ECO:0007669"/>
    <property type="project" value="UniProtKB-KW"/>
</dbReference>
<proteinExistence type="predicted"/>
<sequence>MSNSADNSPMNPTLDEDSDVIELTNEVAEPNQEEDLAFAIPAFRVPTGQLPAAPKPSEEPEDSDEDPFDREELVRTVRMEAVDRSQIDLLDALRKFSIDSYLEDQHLAPDVLVAPPRVLTKKWQDGPAPTSTRTSANESTERGDVSTVRVATVTDEDIAKAQAESQEVIEVEAPVSEPGMPGAPFEADEIQDAIELDSEVLEDATPLPKPPPKPEAPVERPRHNTKPIPQAPQAAAKPAASPAPAPKADDDDIGGIVQELLEEKKPKRVSAAEQKRANWFVDVFSDEYMRTLPKDLPKQTEKEVEFILDSLGLKKGARIFDLACGFGRHSLELARRGYEVAGLDLSMAMLQRALNDAQKRSLSIKFIHGDMRDLNFNEIFDGCFLWQTSFGYFDDKTNFRVLQGVHRALKSGGRFLMDVVNRDYVVAEMPSRTWWEGVECVFLEEVEFDYMTSIMHTKRSFIYEDGSPPQEFNSYIRLYGLHELNQILQIAGFDVVEVSGEVFHRGNYLGPSSSHTLVLAEKR</sequence>
<organism evidence="5 6">
    <name type="scientific">Microvenator marinus</name>
    <dbReference type="NCBI Taxonomy" id="2600177"/>
    <lineage>
        <taxon>Bacteria</taxon>
        <taxon>Deltaproteobacteria</taxon>
        <taxon>Bradymonadales</taxon>
        <taxon>Microvenatoraceae</taxon>
        <taxon>Microvenator</taxon>
    </lineage>
</organism>
<evidence type="ECO:0000259" key="4">
    <source>
        <dbReference type="Pfam" id="PF13649"/>
    </source>
</evidence>
<dbReference type="PANTHER" id="PTHR43861:SF1">
    <property type="entry name" value="TRANS-ACONITATE 2-METHYLTRANSFERASE"/>
    <property type="match status" value="1"/>
</dbReference>
<dbReference type="InterPro" id="IPR029063">
    <property type="entry name" value="SAM-dependent_MTases_sf"/>
</dbReference>
<dbReference type="Proteomes" id="UP000321595">
    <property type="component" value="Chromosome"/>
</dbReference>
<feature type="region of interest" description="Disordered" evidence="3">
    <location>
        <begin position="42"/>
        <end position="70"/>
    </location>
</feature>
<feature type="compositionally biased region" description="Low complexity" evidence="3">
    <location>
        <begin position="227"/>
        <end position="242"/>
    </location>
</feature>
<dbReference type="GO" id="GO:0008168">
    <property type="term" value="F:methyltransferase activity"/>
    <property type="evidence" value="ECO:0007669"/>
    <property type="project" value="UniProtKB-KW"/>
</dbReference>
<evidence type="ECO:0000256" key="1">
    <source>
        <dbReference type="ARBA" id="ARBA00022603"/>
    </source>
</evidence>
<feature type="compositionally biased region" description="Polar residues" evidence="3">
    <location>
        <begin position="129"/>
        <end position="138"/>
    </location>
</feature>
<dbReference type="InterPro" id="IPR041698">
    <property type="entry name" value="Methyltransf_25"/>
</dbReference>
<reference evidence="5 6" key="1">
    <citation type="submission" date="2019-08" db="EMBL/GenBank/DDBJ databases">
        <authorList>
            <person name="Liang Q."/>
        </authorList>
    </citation>
    <scope>NUCLEOTIDE SEQUENCE [LARGE SCALE GENOMIC DNA]</scope>
    <source>
        <strain evidence="5 6">V1718</strain>
    </source>
</reference>
<keyword evidence="2 5" id="KW-0808">Transferase</keyword>
<dbReference type="Pfam" id="PF13649">
    <property type="entry name" value="Methyltransf_25"/>
    <property type="match status" value="1"/>
</dbReference>
<dbReference type="RefSeq" id="WP_146958070.1">
    <property type="nucleotide sequence ID" value="NZ_CP042467.1"/>
</dbReference>
<keyword evidence="6" id="KW-1185">Reference proteome</keyword>
<keyword evidence="1 5" id="KW-0489">Methyltransferase</keyword>
<gene>
    <name evidence="5" type="ORF">FRD01_04645</name>
</gene>
<feature type="region of interest" description="Disordered" evidence="3">
    <location>
        <begin position="159"/>
        <end position="185"/>
    </location>
</feature>
<dbReference type="PANTHER" id="PTHR43861">
    <property type="entry name" value="TRANS-ACONITATE 2-METHYLTRANSFERASE-RELATED"/>
    <property type="match status" value="1"/>
</dbReference>
<dbReference type="SUPFAM" id="SSF53335">
    <property type="entry name" value="S-adenosyl-L-methionine-dependent methyltransferases"/>
    <property type="match status" value="1"/>
</dbReference>
<protein>
    <submittedName>
        <fullName evidence="5">Class I SAM-dependent methyltransferase</fullName>
    </submittedName>
</protein>
<dbReference type="Gene3D" id="2.20.25.110">
    <property type="entry name" value="S-adenosyl-L-methionine-dependent methyltransferases"/>
    <property type="match status" value="1"/>
</dbReference>
<dbReference type="AlphaFoldDB" id="A0A5B8XLR2"/>
<dbReference type="KEGG" id="bbae:FRD01_04645"/>